<proteinExistence type="predicted"/>
<gene>
    <name evidence="2" type="ORF">CHS0354_001093</name>
</gene>
<evidence type="ECO:0000313" key="3">
    <source>
        <dbReference type="Proteomes" id="UP001195483"/>
    </source>
</evidence>
<comment type="caution">
    <text evidence="2">The sequence shown here is derived from an EMBL/GenBank/DDBJ whole genome shotgun (WGS) entry which is preliminary data.</text>
</comment>
<accession>A0AAE0RVQ0</accession>
<dbReference type="AlphaFoldDB" id="A0AAE0RVQ0"/>
<organism evidence="2 3">
    <name type="scientific">Potamilus streckersoni</name>
    <dbReference type="NCBI Taxonomy" id="2493646"/>
    <lineage>
        <taxon>Eukaryota</taxon>
        <taxon>Metazoa</taxon>
        <taxon>Spiralia</taxon>
        <taxon>Lophotrochozoa</taxon>
        <taxon>Mollusca</taxon>
        <taxon>Bivalvia</taxon>
        <taxon>Autobranchia</taxon>
        <taxon>Heteroconchia</taxon>
        <taxon>Palaeoheterodonta</taxon>
        <taxon>Unionida</taxon>
        <taxon>Unionoidea</taxon>
        <taxon>Unionidae</taxon>
        <taxon>Ambleminae</taxon>
        <taxon>Lampsilini</taxon>
        <taxon>Potamilus</taxon>
    </lineage>
</organism>
<dbReference type="EMBL" id="JAEAOA010000114">
    <property type="protein sequence ID" value="KAK3580494.1"/>
    <property type="molecule type" value="Genomic_DNA"/>
</dbReference>
<dbReference type="Proteomes" id="UP001195483">
    <property type="component" value="Unassembled WGS sequence"/>
</dbReference>
<sequence>MVEGDLNKKGEGGLNKKGVSVEGWPTSTPSLKHKIGLPQSQVTVEVNLRGVQQVLQKQQSVRLEAKAKKQKATKAFSSEAIEKQMSLRSLRECYEKGCRQRMK</sequence>
<feature type="compositionally biased region" description="Basic and acidic residues" evidence="1">
    <location>
        <begin position="1"/>
        <end position="11"/>
    </location>
</feature>
<evidence type="ECO:0000256" key="1">
    <source>
        <dbReference type="SAM" id="MobiDB-lite"/>
    </source>
</evidence>
<protein>
    <submittedName>
        <fullName evidence="2">Uncharacterized protein</fullName>
    </submittedName>
</protein>
<reference evidence="2" key="2">
    <citation type="journal article" date="2021" name="Genome Biol. Evol.">
        <title>Developing a high-quality reference genome for a parasitic bivalve with doubly uniparental inheritance (Bivalvia: Unionida).</title>
        <authorList>
            <person name="Smith C.H."/>
        </authorList>
    </citation>
    <scope>NUCLEOTIDE SEQUENCE</scope>
    <source>
        <strain evidence="2">CHS0354</strain>
        <tissue evidence="2">Mantle</tissue>
    </source>
</reference>
<name>A0AAE0RVQ0_9BIVA</name>
<feature type="region of interest" description="Disordered" evidence="1">
    <location>
        <begin position="1"/>
        <end position="33"/>
    </location>
</feature>
<reference evidence="2" key="1">
    <citation type="journal article" date="2021" name="Genome Biol. Evol.">
        <title>A High-Quality Reference Genome for a Parasitic Bivalve with Doubly Uniparental Inheritance (Bivalvia: Unionida).</title>
        <authorList>
            <person name="Smith C.H."/>
        </authorList>
    </citation>
    <scope>NUCLEOTIDE SEQUENCE</scope>
    <source>
        <strain evidence="2">CHS0354</strain>
    </source>
</reference>
<evidence type="ECO:0000313" key="2">
    <source>
        <dbReference type="EMBL" id="KAK3580494.1"/>
    </source>
</evidence>
<keyword evidence="3" id="KW-1185">Reference proteome</keyword>
<reference evidence="2" key="3">
    <citation type="submission" date="2023-05" db="EMBL/GenBank/DDBJ databases">
        <authorList>
            <person name="Smith C.H."/>
        </authorList>
    </citation>
    <scope>NUCLEOTIDE SEQUENCE</scope>
    <source>
        <strain evidence="2">CHS0354</strain>
        <tissue evidence="2">Mantle</tissue>
    </source>
</reference>